<sequence>MSQPHIDDHLERRWSSGRRAGVTVQLMTSSKMATGGQDFGPATQQRRKGSQSRVYGLGPALPSLTVTARSGFQKKEGGKEYRKKRGRENDTK</sequence>
<proteinExistence type="predicted"/>
<dbReference type="Proteomes" id="UP000838412">
    <property type="component" value="Chromosome 12"/>
</dbReference>
<evidence type="ECO:0000313" key="3">
    <source>
        <dbReference type="Proteomes" id="UP000838412"/>
    </source>
</evidence>
<accession>A0A8K0E474</accession>
<keyword evidence="3" id="KW-1185">Reference proteome</keyword>
<feature type="region of interest" description="Disordered" evidence="1">
    <location>
        <begin position="31"/>
        <end position="92"/>
    </location>
</feature>
<organism evidence="2 3">
    <name type="scientific">Branchiostoma lanceolatum</name>
    <name type="common">Common lancelet</name>
    <name type="synonym">Amphioxus lanceolatum</name>
    <dbReference type="NCBI Taxonomy" id="7740"/>
    <lineage>
        <taxon>Eukaryota</taxon>
        <taxon>Metazoa</taxon>
        <taxon>Chordata</taxon>
        <taxon>Cephalochordata</taxon>
        <taxon>Leptocardii</taxon>
        <taxon>Amphioxiformes</taxon>
        <taxon>Branchiostomatidae</taxon>
        <taxon>Branchiostoma</taxon>
    </lineage>
</organism>
<name>A0A8K0E474_BRALA</name>
<evidence type="ECO:0000313" key="2">
    <source>
        <dbReference type="EMBL" id="CAH1241860.1"/>
    </source>
</evidence>
<gene>
    <name evidence="2" type="primary">Hypp6436</name>
    <name evidence="2" type="ORF">BLAG_LOCUS5320</name>
</gene>
<dbReference type="AlphaFoldDB" id="A0A8K0E474"/>
<protein>
    <submittedName>
        <fullName evidence="2">Hypp6436 protein</fullName>
    </submittedName>
</protein>
<evidence type="ECO:0000256" key="1">
    <source>
        <dbReference type="SAM" id="MobiDB-lite"/>
    </source>
</evidence>
<reference evidence="2" key="1">
    <citation type="submission" date="2022-01" db="EMBL/GenBank/DDBJ databases">
        <authorList>
            <person name="Braso-Vives M."/>
        </authorList>
    </citation>
    <scope>NUCLEOTIDE SEQUENCE</scope>
</reference>
<dbReference type="EMBL" id="OV696697">
    <property type="protein sequence ID" value="CAH1241860.1"/>
    <property type="molecule type" value="Genomic_DNA"/>
</dbReference>